<proteinExistence type="predicted"/>
<comment type="caution">
    <text evidence="1">The sequence shown here is derived from an EMBL/GenBank/DDBJ whole genome shotgun (WGS) entry which is preliminary data.</text>
</comment>
<protein>
    <recommendedName>
        <fullName evidence="2">Phosphoribulokinase</fullName>
    </recommendedName>
</protein>
<dbReference type="EMBL" id="DAANRD010000022">
    <property type="protein sequence ID" value="HAD1068552.1"/>
    <property type="molecule type" value="Genomic_DNA"/>
</dbReference>
<gene>
    <name evidence="1" type="ORF">G0O18_22365</name>
</gene>
<dbReference type="AlphaFoldDB" id="A0A709RRP4"/>
<sequence>MGYGVQFCYNVVSYDVQRTTYDQTYSYRLKDMVEQFDAKPAEIRALFNNQLDPARTAELRDRMLAVGLPI</sequence>
<organism evidence="1">
    <name type="scientific">Salmonella typhimurium</name>
    <dbReference type="NCBI Taxonomy" id="90371"/>
    <lineage>
        <taxon>Bacteria</taxon>
        <taxon>Pseudomonadati</taxon>
        <taxon>Pseudomonadota</taxon>
        <taxon>Gammaproteobacteria</taxon>
        <taxon>Enterobacterales</taxon>
        <taxon>Enterobacteriaceae</taxon>
        <taxon>Salmonella</taxon>
    </lineage>
</organism>
<reference evidence="1" key="2">
    <citation type="submission" date="2019-08" db="EMBL/GenBank/DDBJ databases">
        <authorList>
            <consortium name="NCBI Pathogen Detection Project"/>
        </authorList>
    </citation>
    <scope>NUCLEOTIDE SEQUENCE</scope>
    <source>
        <strain evidence="1">SSI_AA402</strain>
    </source>
</reference>
<evidence type="ECO:0008006" key="2">
    <source>
        <dbReference type="Google" id="ProtNLM"/>
    </source>
</evidence>
<reference evidence="1" key="1">
    <citation type="journal article" date="2018" name="Genome Biol.">
        <title>SKESA: strategic k-mer extension for scrupulous assemblies.</title>
        <authorList>
            <person name="Souvorov A."/>
            <person name="Agarwala R."/>
            <person name="Lipman D.J."/>
        </authorList>
    </citation>
    <scope>NUCLEOTIDE SEQUENCE</scope>
    <source>
        <strain evidence="1">SSI_AA402</strain>
    </source>
</reference>
<name>A0A709RRP4_SALTM</name>
<evidence type="ECO:0000313" key="1">
    <source>
        <dbReference type="EMBL" id="HAD1068552.1"/>
    </source>
</evidence>
<accession>A0A709RRP4</accession>